<dbReference type="PANTHER" id="PTHR43433:SF10">
    <property type="entry name" value="AB HYDROLASE-1 DOMAIN-CONTAINING PROTEIN"/>
    <property type="match status" value="1"/>
</dbReference>
<proteinExistence type="predicted"/>
<keyword evidence="2" id="KW-0378">Hydrolase</keyword>
<dbReference type="PANTHER" id="PTHR43433">
    <property type="entry name" value="HYDROLASE, ALPHA/BETA FOLD FAMILY PROTEIN"/>
    <property type="match status" value="1"/>
</dbReference>
<comment type="caution">
    <text evidence="2">The sequence shown here is derived from an EMBL/GenBank/DDBJ whole genome shotgun (WGS) entry which is preliminary data.</text>
</comment>
<sequence length="284" mass="30522">MNTSDIVSARLGEIFLPDGRALGFAEYGTPDGTPVLFIPGAASGRAMNFGAELLSERAIRLISVDRPGLGSSDHDPHKTLTSVAEDLRYLLSALGLGRIPLIANSQGAPFALALAATGAVSSLNLVSPSDEVAHPLITAMLPEEMVTLIDSVGREPETVRAHFARFTPELMWEYVMSEISAADAEVYGDEEFRALYRRTLTESFAGGADGYAADTILAMSPWRLPLDQIDIPVHVWFGDRDEVHSPDHGDTLTHRIPGAQRHLVSGAGGSLLWSEPGLFLGYLD</sequence>
<keyword evidence="3" id="KW-1185">Reference proteome</keyword>
<reference evidence="2 3" key="1">
    <citation type="submission" date="2018-10" db="EMBL/GenBank/DDBJ databases">
        <authorList>
            <person name="Li J."/>
        </authorList>
    </citation>
    <scope>NUCLEOTIDE SEQUENCE [LARGE SCALE GENOMIC DNA]</scope>
    <source>
        <strain evidence="2 3">JCM 11654</strain>
    </source>
</reference>
<dbReference type="EMBL" id="RCUY01000005">
    <property type="protein sequence ID" value="RLP83201.1"/>
    <property type="molecule type" value="Genomic_DNA"/>
</dbReference>
<dbReference type="GO" id="GO:0016787">
    <property type="term" value="F:hydrolase activity"/>
    <property type="evidence" value="ECO:0007669"/>
    <property type="project" value="UniProtKB-KW"/>
</dbReference>
<gene>
    <name evidence="2" type="ORF">D9V34_08190</name>
</gene>
<accession>A0A3L7AUI5</accession>
<dbReference type="Pfam" id="PF00561">
    <property type="entry name" value="Abhydrolase_1"/>
    <property type="match status" value="1"/>
</dbReference>
<evidence type="ECO:0000313" key="3">
    <source>
        <dbReference type="Proteomes" id="UP000269438"/>
    </source>
</evidence>
<evidence type="ECO:0000259" key="1">
    <source>
        <dbReference type="Pfam" id="PF00561"/>
    </source>
</evidence>
<dbReference type="Proteomes" id="UP000269438">
    <property type="component" value="Unassembled WGS sequence"/>
</dbReference>
<dbReference type="InterPro" id="IPR029058">
    <property type="entry name" value="AB_hydrolase_fold"/>
</dbReference>
<dbReference type="RefSeq" id="WP_121688328.1">
    <property type="nucleotide sequence ID" value="NZ_RCUY01000005.1"/>
</dbReference>
<feature type="domain" description="AB hydrolase-1" evidence="1">
    <location>
        <begin position="34"/>
        <end position="276"/>
    </location>
</feature>
<dbReference type="Gene3D" id="3.40.50.1820">
    <property type="entry name" value="alpha/beta hydrolase"/>
    <property type="match status" value="1"/>
</dbReference>
<organism evidence="2 3">
    <name type="scientific">Mycetocola lacteus</name>
    <dbReference type="NCBI Taxonomy" id="76637"/>
    <lineage>
        <taxon>Bacteria</taxon>
        <taxon>Bacillati</taxon>
        <taxon>Actinomycetota</taxon>
        <taxon>Actinomycetes</taxon>
        <taxon>Micrococcales</taxon>
        <taxon>Microbacteriaceae</taxon>
        <taxon>Mycetocola</taxon>
    </lineage>
</organism>
<dbReference type="InterPro" id="IPR000073">
    <property type="entry name" value="AB_hydrolase_1"/>
</dbReference>
<dbReference type="InterPro" id="IPR050471">
    <property type="entry name" value="AB_hydrolase"/>
</dbReference>
<dbReference type="AlphaFoldDB" id="A0A3L7AUI5"/>
<evidence type="ECO:0000313" key="2">
    <source>
        <dbReference type="EMBL" id="RLP83201.1"/>
    </source>
</evidence>
<dbReference type="SUPFAM" id="SSF53474">
    <property type="entry name" value="alpha/beta-Hydrolases"/>
    <property type="match status" value="1"/>
</dbReference>
<dbReference type="OrthoDB" id="9800988at2"/>
<protein>
    <submittedName>
        <fullName evidence="2">Alpha/beta hydrolase</fullName>
    </submittedName>
</protein>
<name>A0A3L7AUI5_9MICO</name>